<dbReference type="AlphaFoldDB" id="A6II87"/>
<gene>
    <name evidence="2" type="ORF">rCG_54769</name>
</gene>
<proteinExistence type="predicted"/>
<accession>A6II87</accession>
<organism evidence="2 3">
    <name type="scientific">Rattus norvegicus</name>
    <name type="common">Rat</name>
    <dbReference type="NCBI Taxonomy" id="10116"/>
    <lineage>
        <taxon>Eukaryota</taxon>
        <taxon>Metazoa</taxon>
        <taxon>Chordata</taxon>
        <taxon>Craniata</taxon>
        <taxon>Vertebrata</taxon>
        <taxon>Euteleostomi</taxon>
        <taxon>Mammalia</taxon>
        <taxon>Eutheria</taxon>
        <taxon>Euarchontoglires</taxon>
        <taxon>Glires</taxon>
        <taxon>Rodentia</taxon>
        <taxon>Myomorpha</taxon>
        <taxon>Muroidea</taxon>
        <taxon>Muridae</taxon>
        <taxon>Murinae</taxon>
        <taxon>Rattus</taxon>
    </lineage>
</organism>
<evidence type="ECO:0000256" key="1">
    <source>
        <dbReference type="SAM" id="MobiDB-lite"/>
    </source>
</evidence>
<sequence length="22" mass="2680">MHSLTRSRTERHTNTHNFINKV</sequence>
<feature type="region of interest" description="Disordered" evidence="1">
    <location>
        <begin position="1"/>
        <end position="22"/>
    </location>
</feature>
<dbReference type="Proteomes" id="UP000234681">
    <property type="component" value="Chromosome 5"/>
</dbReference>
<dbReference type="EMBL" id="CH473962">
    <property type="protein sequence ID" value="EDL98457.1"/>
    <property type="molecule type" value="Genomic_DNA"/>
</dbReference>
<evidence type="ECO:0000313" key="3">
    <source>
        <dbReference type="Proteomes" id="UP000234681"/>
    </source>
</evidence>
<name>A6II87_RAT</name>
<reference evidence="3" key="1">
    <citation type="submission" date="2005-09" db="EMBL/GenBank/DDBJ databases">
        <authorList>
            <person name="Mural R.J."/>
            <person name="Li P.W."/>
            <person name="Adams M.D."/>
            <person name="Amanatides P.G."/>
            <person name="Baden-Tillson H."/>
            <person name="Barnstead M."/>
            <person name="Chin S.H."/>
            <person name="Dew I."/>
            <person name="Evans C.A."/>
            <person name="Ferriera S."/>
            <person name="Flanigan M."/>
            <person name="Fosler C."/>
            <person name="Glodek A."/>
            <person name="Gu Z."/>
            <person name="Holt R.A."/>
            <person name="Jennings D."/>
            <person name="Kraft C.L."/>
            <person name="Lu F."/>
            <person name="Nguyen T."/>
            <person name="Nusskern D.R."/>
            <person name="Pfannkoch C.M."/>
            <person name="Sitter C."/>
            <person name="Sutton G.G."/>
            <person name="Venter J.C."/>
            <person name="Wang Z."/>
            <person name="Woodage T."/>
            <person name="Zheng X.H."/>
            <person name="Zhong F."/>
        </authorList>
    </citation>
    <scope>NUCLEOTIDE SEQUENCE [LARGE SCALE GENOMIC DNA]</scope>
    <source>
        <strain>BN</strain>
        <strain evidence="3">Sprague-Dawley</strain>
    </source>
</reference>
<protein>
    <submittedName>
        <fullName evidence="2">RCG54769</fullName>
    </submittedName>
</protein>
<evidence type="ECO:0000313" key="2">
    <source>
        <dbReference type="EMBL" id="EDL98457.1"/>
    </source>
</evidence>